<keyword evidence="3 5" id="KW-0479">Metal-binding</keyword>
<keyword evidence="4 5" id="KW-0862">Zinc</keyword>
<dbReference type="GO" id="GO:0008270">
    <property type="term" value="F:zinc ion binding"/>
    <property type="evidence" value="ECO:0007669"/>
    <property type="project" value="UniProtKB-UniRule"/>
</dbReference>
<dbReference type="AlphaFoldDB" id="A0A1H8HWY8"/>
<dbReference type="GO" id="GO:0051604">
    <property type="term" value="P:protein maturation"/>
    <property type="evidence" value="ECO:0007669"/>
    <property type="project" value="InterPro"/>
</dbReference>
<dbReference type="STRING" id="46177.SAMN05660976_07910"/>
<comment type="function">
    <text evidence="5">Involved in the maturation of [NiFe] hydrogenases. Required for nickel insertion into the metal center of the hydrogenase.</text>
</comment>
<proteinExistence type="inferred from homology"/>
<dbReference type="InterPro" id="IPR020538">
    <property type="entry name" value="Hydgase_Ni_incorp_HypA/HybF_CS"/>
</dbReference>
<evidence type="ECO:0000256" key="1">
    <source>
        <dbReference type="ARBA" id="ARBA00010748"/>
    </source>
</evidence>
<feature type="binding site" evidence="5">
    <location>
        <position position="86"/>
    </location>
    <ligand>
        <name>Zn(2+)</name>
        <dbReference type="ChEBI" id="CHEBI:29105"/>
    </ligand>
</feature>
<accession>A0A1H8HWY8</accession>
<dbReference type="HAMAP" id="MF_00213">
    <property type="entry name" value="HypA_HybF"/>
    <property type="match status" value="1"/>
</dbReference>
<evidence type="ECO:0000313" key="7">
    <source>
        <dbReference type="EMBL" id="SEN60218.1"/>
    </source>
</evidence>
<evidence type="ECO:0000256" key="4">
    <source>
        <dbReference type="ARBA" id="ARBA00022833"/>
    </source>
</evidence>
<evidence type="ECO:0000256" key="3">
    <source>
        <dbReference type="ARBA" id="ARBA00022723"/>
    </source>
</evidence>
<dbReference type="EMBL" id="FOBF01000030">
    <property type="protein sequence ID" value="SEN60218.1"/>
    <property type="molecule type" value="Genomic_DNA"/>
</dbReference>
<evidence type="ECO:0000256" key="2">
    <source>
        <dbReference type="ARBA" id="ARBA00022596"/>
    </source>
</evidence>
<dbReference type="RefSeq" id="WP_055509179.1">
    <property type="nucleotide sequence ID" value="NZ_BBZG01000006.1"/>
</dbReference>
<feature type="binding site" evidence="5">
    <location>
        <position position="89"/>
    </location>
    <ligand>
        <name>Zn(2+)</name>
        <dbReference type="ChEBI" id="CHEBI:29105"/>
    </ligand>
</feature>
<dbReference type="InterPro" id="IPR000688">
    <property type="entry name" value="HypA/HybF"/>
</dbReference>
<evidence type="ECO:0000313" key="8">
    <source>
        <dbReference type="Proteomes" id="UP000198953"/>
    </source>
</evidence>
<protein>
    <recommendedName>
        <fullName evidence="5">Hydrogenase maturation factor HypA</fullName>
    </recommendedName>
</protein>
<keyword evidence="8" id="KW-1185">Reference proteome</keyword>
<dbReference type="PANTHER" id="PTHR34535:SF3">
    <property type="entry name" value="HYDROGENASE MATURATION FACTOR HYPA"/>
    <property type="match status" value="1"/>
</dbReference>
<gene>
    <name evidence="5" type="primary">hypA</name>
    <name evidence="7" type="ORF">SAMN05660976_07910</name>
</gene>
<feature type="binding site" evidence="5">
    <location>
        <position position="2"/>
    </location>
    <ligand>
        <name>Ni(2+)</name>
        <dbReference type="ChEBI" id="CHEBI:49786"/>
    </ligand>
</feature>
<reference evidence="7 8" key="1">
    <citation type="submission" date="2016-10" db="EMBL/GenBank/DDBJ databases">
        <authorList>
            <person name="de Groot N.N."/>
        </authorList>
    </citation>
    <scope>NUCLEOTIDE SEQUENCE [LARGE SCALE GENOMIC DNA]</scope>
    <source>
        <strain evidence="7 8">DSM 43357</strain>
    </source>
</reference>
<dbReference type="PANTHER" id="PTHR34535">
    <property type="entry name" value="HYDROGENASE MATURATION FACTOR HYPA"/>
    <property type="match status" value="1"/>
</dbReference>
<dbReference type="Pfam" id="PF01155">
    <property type="entry name" value="HypA"/>
    <property type="match status" value="1"/>
</dbReference>
<dbReference type="Proteomes" id="UP000198953">
    <property type="component" value="Unassembled WGS sequence"/>
</dbReference>
<feature type="region of interest" description="Disordered" evidence="6">
    <location>
        <begin position="105"/>
        <end position="138"/>
    </location>
</feature>
<dbReference type="Gene3D" id="3.30.2320.80">
    <property type="match status" value="1"/>
</dbReference>
<name>A0A1H8HWY8_9ACTN</name>
<dbReference type="PROSITE" id="PS01249">
    <property type="entry name" value="HYPA"/>
    <property type="match status" value="1"/>
</dbReference>
<keyword evidence="2 5" id="KW-0533">Nickel</keyword>
<dbReference type="GO" id="GO:0016151">
    <property type="term" value="F:nickel cation binding"/>
    <property type="evidence" value="ECO:0007669"/>
    <property type="project" value="UniProtKB-UniRule"/>
</dbReference>
<organism evidence="7 8">
    <name type="scientific">Nonomuraea pusilla</name>
    <dbReference type="NCBI Taxonomy" id="46177"/>
    <lineage>
        <taxon>Bacteria</taxon>
        <taxon>Bacillati</taxon>
        <taxon>Actinomycetota</taxon>
        <taxon>Actinomycetes</taxon>
        <taxon>Streptosporangiales</taxon>
        <taxon>Streptosporangiaceae</taxon>
        <taxon>Nonomuraea</taxon>
    </lineage>
</organism>
<evidence type="ECO:0000256" key="5">
    <source>
        <dbReference type="HAMAP-Rule" id="MF_00213"/>
    </source>
</evidence>
<feature type="binding site" evidence="5">
    <location>
        <position position="73"/>
    </location>
    <ligand>
        <name>Zn(2+)</name>
        <dbReference type="ChEBI" id="CHEBI:29105"/>
    </ligand>
</feature>
<sequence>MHEFGLCEGLVDLIEERAGGRTVTGARVRVGAGHAVSKDAFEHAFAEAAAGTAAGGAVVDVVITPLTVRCRECGGRAESMDALAACPVCGGEVEVSGGDELVLESVEYAPADGQADGQPDRQGGGTGEESARVPGHPR</sequence>
<comment type="similarity">
    <text evidence="1 5">Belongs to the HypA/HybF family.</text>
</comment>
<feature type="binding site" evidence="5">
    <location>
        <position position="70"/>
    </location>
    <ligand>
        <name>Zn(2+)</name>
        <dbReference type="ChEBI" id="CHEBI:29105"/>
    </ligand>
</feature>
<evidence type="ECO:0000256" key="6">
    <source>
        <dbReference type="SAM" id="MobiDB-lite"/>
    </source>
</evidence>